<comment type="caution">
    <text evidence="1">The sequence shown here is derived from an EMBL/GenBank/DDBJ whole genome shotgun (WGS) entry which is preliminary data.</text>
</comment>
<evidence type="ECO:0000313" key="1">
    <source>
        <dbReference type="EMBL" id="NYE14648.1"/>
    </source>
</evidence>
<protein>
    <submittedName>
        <fullName evidence="1">Uncharacterized protein</fullName>
    </submittedName>
</protein>
<reference evidence="1 2" key="1">
    <citation type="submission" date="2020-07" db="EMBL/GenBank/DDBJ databases">
        <title>Sequencing the genomes of 1000 actinobacteria strains.</title>
        <authorList>
            <person name="Klenk H.-P."/>
        </authorList>
    </citation>
    <scope>NUCLEOTIDE SEQUENCE [LARGE SCALE GENOMIC DNA]</scope>
    <source>
        <strain evidence="1 2">DSM 43461</strain>
    </source>
</reference>
<keyword evidence="2" id="KW-1185">Reference proteome</keyword>
<name>A0A7Y9KG52_9ACTN</name>
<gene>
    <name evidence="1" type="ORF">BJ999_004944</name>
</gene>
<dbReference type="Proteomes" id="UP000591272">
    <property type="component" value="Unassembled WGS sequence"/>
</dbReference>
<organism evidence="1 2">
    <name type="scientific">Actinomadura citrea</name>
    <dbReference type="NCBI Taxonomy" id="46158"/>
    <lineage>
        <taxon>Bacteria</taxon>
        <taxon>Bacillati</taxon>
        <taxon>Actinomycetota</taxon>
        <taxon>Actinomycetes</taxon>
        <taxon>Streptosporangiales</taxon>
        <taxon>Thermomonosporaceae</taxon>
        <taxon>Actinomadura</taxon>
    </lineage>
</organism>
<proteinExistence type="predicted"/>
<dbReference type="EMBL" id="JACCBT010000001">
    <property type="protein sequence ID" value="NYE14648.1"/>
    <property type="molecule type" value="Genomic_DNA"/>
</dbReference>
<accession>A0A7Y9KG52</accession>
<evidence type="ECO:0000313" key="2">
    <source>
        <dbReference type="Proteomes" id="UP000591272"/>
    </source>
</evidence>
<dbReference type="AlphaFoldDB" id="A0A7Y9KG52"/>
<sequence length="43" mass="4458">MSVNAVTRLNFRDPQGATPCAMPTDLGRAGIRVSAFIGPRAAA</sequence>